<proteinExistence type="predicted"/>
<sequence length="244" mass="27343">MLNIRDRLTNSAHARYSNFFSTLTFQKIPACDRTDGQTYRNGIRQATDVCDGPARAALENPERIGGILEKGQISKRRTRTKRSMGVGEAGGICRARITWKSMVSAHLSGMSAILPVSVSKTDKNLREFRWMRCPRTYLNVHGTLNARAAFAIYLCFSSVATRYRYTLIEELISFARSPFLVLGDRAVYDDPAGDVPEETARRRRQMEDALFVRSDGDQDGSRGEPTRQVDVWGCLPNTGGRARA</sequence>
<gene>
    <name evidence="2" type="ORF">EVAR_43843_1</name>
</gene>
<accession>A0A4C1WZ16</accession>
<name>A0A4C1WZ16_EUMVA</name>
<keyword evidence="3" id="KW-1185">Reference proteome</keyword>
<feature type="region of interest" description="Disordered" evidence="1">
    <location>
        <begin position="193"/>
        <end position="229"/>
    </location>
</feature>
<organism evidence="2 3">
    <name type="scientific">Eumeta variegata</name>
    <name type="common">Bagworm moth</name>
    <name type="synonym">Eumeta japonica</name>
    <dbReference type="NCBI Taxonomy" id="151549"/>
    <lineage>
        <taxon>Eukaryota</taxon>
        <taxon>Metazoa</taxon>
        <taxon>Ecdysozoa</taxon>
        <taxon>Arthropoda</taxon>
        <taxon>Hexapoda</taxon>
        <taxon>Insecta</taxon>
        <taxon>Pterygota</taxon>
        <taxon>Neoptera</taxon>
        <taxon>Endopterygota</taxon>
        <taxon>Lepidoptera</taxon>
        <taxon>Glossata</taxon>
        <taxon>Ditrysia</taxon>
        <taxon>Tineoidea</taxon>
        <taxon>Psychidae</taxon>
        <taxon>Oiketicinae</taxon>
        <taxon>Eumeta</taxon>
    </lineage>
</organism>
<evidence type="ECO:0000313" key="3">
    <source>
        <dbReference type="Proteomes" id="UP000299102"/>
    </source>
</evidence>
<evidence type="ECO:0000313" key="2">
    <source>
        <dbReference type="EMBL" id="GBP56080.1"/>
    </source>
</evidence>
<evidence type="ECO:0000256" key="1">
    <source>
        <dbReference type="SAM" id="MobiDB-lite"/>
    </source>
</evidence>
<dbReference type="EMBL" id="BGZK01000684">
    <property type="protein sequence ID" value="GBP56080.1"/>
    <property type="molecule type" value="Genomic_DNA"/>
</dbReference>
<reference evidence="2 3" key="1">
    <citation type="journal article" date="2019" name="Commun. Biol.">
        <title>The bagworm genome reveals a unique fibroin gene that provides high tensile strength.</title>
        <authorList>
            <person name="Kono N."/>
            <person name="Nakamura H."/>
            <person name="Ohtoshi R."/>
            <person name="Tomita M."/>
            <person name="Numata K."/>
            <person name="Arakawa K."/>
        </authorList>
    </citation>
    <scope>NUCLEOTIDE SEQUENCE [LARGE SCALE GENOMIC DNA]</scope>
</reference>
<dbReference type="Proteomes" id="UP000299102">
    <property type="component" value="Unassembled WGS sequence"/>
</dbReference>
<protein>
    <submittedName>
        <fullName evidence="2">Uncharacterized protein</fullName>
    </submittedName>
</protein>
<comment type="caution">
    <text evidence="2">The sequence shown here is derived from an EMBL/GenBank/DDBJ whole genome shotgun (WGS) entry which is preliminary data.</text>
</comment>
<feature type="compositionally biased region" description="Basic and acidic residues" evidence="1">
    <location>
        <begin position="214"/>
        <end position="227"/>
    </location>
</feature>
<dbReference type="AlphaFoldDB" id="A0A4C1WZ16"/>